<proteinExistence type="predicted"/>
<keyword evidence="2" id="KW-1185">Reference proteome</keyword>
<dbReference type="EMBL" id="WQNF01000077">
    <property type="protein sequence ID" value="MVT71383.1"/>
    <property type="molecule type" value="Genomic_DNA"/>
</dbReference>
<evidence type="ECO:0000313" key="2">
    <source>
        <dbReference type="Proteomes" id="UP000436468"/>
    </source>
</evidence>
<organism evidence="1 2">
    <name type="scientific">Bradyrhizobium pachyrhizi</name>
    <dbReference type="NCBI Taxonomy" id="280333"/>
    <lineage>
        <taxon>Bacteria</taxon>
        <taxon>Pseudomonadati</taxon>
        <taxon>Pseudomonadota</taxon>
        <taxon>Alphaproteobacteria</taxon>
        <taxon>Hyphomicrobiales</taxon>
        <taxon>Nitrobacteraceae</taxon>
        <taxon>Bradyrhizobium</taxon>
    </lineage>
</organism>
<evidence type="ECO:0000313" key="1">
    <source>
        <dbReference type="EMBL" id="MVT71383.1"/>
    </source>
</evidence>
<name>A0A844SWM4_9BRAD</name>
<dbReference type="Proteomes" id="UP000436468">
    <property type="component" value="Unassembled WGS sequence"/>
</dbReference>
<reference evidence="1 2" key="1">
    <citation type="submission" date="2019-12" db="EMBL/GenBank/DDBJ databases">
        <title>Draft genome sequences Bradyrhizobium cajani AMBPC1010, Bradyrhizobium pachyrhizi AMBPC1040 and Bradyrhizobium yuanmingense ALSPC3051, three plant growth promoting strains isolated from nodules of Cajanus cajan L. in Dominican Republic.</title>
        <authorList>
            <person name="Flores-Felix J.D."/>
            <person name="Araujo J."/>
            <person name="Diaz-Alcantara C."/>
            <person name="Gonzalez-Andres F."/>
            <person name="Velazquez E."/>
        </authorList>
    </citation>
    <scope>NUCLEOTIDE SEQUENCE [LARGE SCALE GENOMIC DNA]</scope>
    <source>
        <strain evidence="1 2">1040</strain>
    </source>
</reference>
<accession>A0A844SWM4</accession>
<sequence>MTKTINILLVVDVVAALEADTLAGSLYMIDDNRLGGSRNQATAGLATSVAPGDEIIWTLLPIECENHAAIRAIKLPAEICEVRRETYPESDVSYWVGTVKQPVGDLPYGLTLELGSRMRTLDNGTDARLIDAALNASPGATRTRSSSRIVEAALNASAGVTRIRSS</sequence>
<dbReference type="RefSeq" id="WP_157348920.1">
    <property type="nucleotide sequence ID" value="NZ_WQNF01000077.1"/>
</dbReference>
<gene>
    <name evidence="1" type="ORF">GPL21_41090</name>
</gene>
<dbReference type="AlphaFoldDB" id="A0A844SWM4"/>
<comment type="caution">
    <text evidence="1">The sequence shown here is derived from an EMBL/GenBank/DDBJ whole genome shotgun (WGS) entry which is preliminary data.</text>
</comment>
<protein>
    <submittedName>
        <fullName evidence="1">Uncharacterized protein</fullName>
    </submittedName>
</protein>